<comment type="caution">
    <text evidence="2">The sequence shown here is derived from an EMBL/GenBank/DDBJ whole genome shotgun (WGS) entry which is preliminary data.</text>
</comment>
<name>A0ABR2TZH4_9ROSI</name>
<keyword evidence="3" id="KW-1185">Reference proteome</keyword>
<gene>
    <name evidence="2" type="ORF">V6N11_071181</name>
</gene>
<sequence length="126" mass="13854">MMIGEDPNGEDGVSSVGDLVMVRAMEVQESEFFRGRLVLLAAAVICKLNSGVQDMSDIGAITRDIKVFAGHFTSCSFTHIGRACNRVAHAMAARGLHLQSNRMWMEDAPDFVLQLAAEDRRFQDPP</sequence>
<evidence type="ECO:0000313" key="2">
    <source>
        <dbReference type="EMBL" id="KAK9042826.1"/>
    </source>
</evidence>
<proteinExistence type="predicted"/>
<dbReference type="EMBL" id="JBBPBN010000003">
    <property type="protein sequence ID" value="KAK9042826.1"/>
    <property type="molecule type" value="Genomic_DNA"/>
</dbReference>
<accession>A0ABR2TZH4</accession>
<dbReference type="PANTHER" id="PTHR47074">
    <property type="entry name" value="BNAC02G40300D PROTEIN"/>
    <property type="match status" value="1"/>
</dbReference>
<dbReference type="Proteomes" id="UP001396334">
    <property type="component" value="Unassembled WGS sequence"/>
</dbReference>
<feature type="domain" description="RNase H type-1" evidence="1">
    <location>
        <begin position="43"/>
        <end position="94"/>
    </location>
</feature>
<dbReference type="PANTHER" id="PTHR47074:SF48">
    <property type="entry name" value="POLYNUCLEOTIDYL TRANSFERASE, RIBONUCLEASE H-LIKE SUPERFAMILY PROTEIN"/>
    <property type="match status" value="1"/>
</dbReference>
<organism evidence="2 3">
    <name type="scientific">Hibiscus sabdariffa</name>
    <name type="common">roselle</name>
    <dbReference type="NCBI Taxonomy" id="183260"/>
    <lineage>
        <taxon>Eukaryota</taxon>
        <taxon>Viridiplantae</taxon>
        <taxon>Streptophyta</taxon>
        <taxon>Embryophyta</taxon>
        <taxon>Tracheophyta</taxon>
        <taxon>Spermatophyta</taxon>
        <taxon>Magnoliopsida</taxon>
        <taxon>eudicotyledons</taxon>
        <taxon>Gunneridae</taxon>
        <taxon>Pentapetalae</taxon>
        <taxon>rosids</taxon>
        <taxon>malvids</taxon>
        <taxon>Malvales</taxon>
        <taxon>Malvaceae</taxon>
        <taxon>Malvoideae</taxon>
        <taxon>Hibiscus</taxon>
    </lineage>
</organism>
<reference evidence="2 3" key="1">
    <citation type="journal article" date="2024" name="G3 (Bethesda)">
        <title>Genome assembly of Hibiscus sabdariffa L. provides insights into metabolisms of medicinal natural products.</title>
        <authorList>
            <person name="Kim T."/>
        </authorList>
    </citation>
    <scope>NUCLEOTIDE SEQUENCE [LARGE SCALE GENOMIC DNA]</scope>
    <source>
        <strain evidence="2">TK-2024</strain>
        <tissue evidence="2">Old leaves</tissue>
    </source>
</reference>
<evidence type="ECO:0000259" key="1">
    <source>
        <dbReference type="Pfam" id="PF13456"/>
    </source>
</evidence>
<dbReference type="Pfam" id="PF13456">
    <property type="entry name" value="RVT_3"/>
    <property type="match status" value="1"/>
</dbReference>
<dbReference type="InterPro" id="IPR052929">
    <property type="entry name" value="RNase_H-like_EbsB-rel"/>
</dbReference>
<protein>
    <recommendedName>
        <fullName evidence="1">RNase H type-1 domain-containing protein</fullName>
    </recommendedName>
</protein>
<evidence type="ECO:0000313" key="3">
    <source>
        <dbReference type="Proteomes" id="UP001396334"/>
    </source>
</evidence>
<dbReference type="InterPro" id="IPR002156">
    <property type="entry name" value="RNaseH_domain"/>
</dbReference>